<gene>
    <name evidence="2" type="ORF">ACFO5U_04845</name>
</gene>
<dbReference type="PANTHER" id="PTHR11014:SF63">
    <property type="entry name" value="METALLOPEPTIDASE, PUTATIVE (AFU_ORTHOLOGUE AFUA_6G09600)-RELATED"/>
    <property type="match status" value="1"/>
</dbReference>
<dbReference type="Pfam" id="PF01546">
    <property type="entry name" value="Peptidase_M20"/>
    <property type="match status" value="1"/>
</dbReference>
<evidence type="ECO:0000259" key="1">
    <source>
        <dbReference type="Pfam" id="PF07687"/>
    </source>
</evidence>
<dbReference type="Gene3D" id="3.30.70.360">
    <property type="match status" value="1"/>
</dbReference>
<dbReference type="PANTHER" id="PTHR11014">
    <property type="entry name" value="PEPTIDASE M20 FAMILY MEMBER"/>
    <property type="match status" value="1"/>
</dbReference>
<dbReference type="PIRSF" id="PIRSF005962">
    <property type="entry name" value="Pept_M20D_amidohydro"/>
    <property type="match status" value="1"/>
</dbReference>
<proteinExistence type="predicted"/>
<dbReference type="InterPro" id="IPR011650">
    <property type="entry name" value="Peptidase_M20_dimer"/>
</dbReference>
<dbReference type="RefSeq" id="WP_377277172.1">
    <property type="nucleotide sequence ID" value="NZ_JBHSGL010000005.1"/>
</dbReference>
<dbReference type="InterPro" id="IPR036264">
    <property type="entry name" value="Bact_exopeptidase_dim_dom"/>
</dbReference>
<evidence type="ECO:0000313" key="2">
    <source>
        <dbReference type="EMBL" id="MFC4712167.1"/>
    </source>
</evidence>
<name>A0ABV9M8L3_9BACL</name>
<feature type="domain" description="Peptidase M20 dimerisation" evidence="1">
    <location>
        <begin position="184"/>
        <end position="278"/>
    </location>
</feature>
<organism evidence="2 3">
    <name type="scientific">Planococcus dechangensis</name>
    <dbReference type="NCBI Taxonomy" id="1176255"/>
    <lineage>
        <taxon>Bacteria</taxon>
        <taxon>Bacillati</taxon>
        <taxon>Bacillota</taxon>
        <taxon>Bacilli</taxon>
        <taxon>Bacillales</taxon>
        <taxon>Caryophanaceae</taxon>
        <taxon>Planococcus</taxon>
    </lineage>
</organism>
<dbReference type="Proteomes" id="UP001595932">
    <property type="component" value="Unassembled WGS sequence"/>
</dbReference>
<dbReference type="Gene3D" id="3.40.630.10">
    <property type="entry name" value="Zn peptidases"/>
    <property type="match status" value="1"/>
</dbReference>
<dbReference type="NCBIfam" id="TIGR01891">
    <property type="entry name" value="amidohydrolases"/>
    <property type="match status" value="1"/>
</dbReference>
<dbReference type="Pfam" id="PF07687">
    <property type="entry name" value="M20_dimer"/>
    <property type="match status" value="1"/>
</dbReference>
<sequence length="395" mass="42957">MKEQAQELFEEVRAFRRELHEHPELSGEEVETSKKIQAKLDEYGITYFTGYAKTGILAVIEGEKPGKTVGLRADIDALPILEKADVPFRSKVDGKMHACGHDAHTAMLLGVGKLLQAQKSDIAGTVLLIFQPAEENAPTGGSEQMMEDGVFDKYTPDVLLAQHVWPGLPAGQVGIIDGAIMGNSDRFEVTIHGSGGHASMPHQTVDAIIIANQVMSAIQTIISRNANPMDSGVITIGKISGGYRYNVVADMVVLEGTIRSLSDDTKKLLKKRFHEVVQGTAEMMGGSCEIQYSDGYPATINTRRWAEVVRESARGTLGENGIPEVIGSMAGEDFGRFLQKYEGVYYWLGTSIGENQKPLHDPGFVIDEQALPIGTQVMAQAALDVLEELNGQEWA</sequence>
<comment type="caution">
    <text evidence="2">The sequence shown here is derived from an EMBL/GenBank/DDBJ whole genome shotgun (WGS) entry which is preliminary data.</text>
</comment>
<evidence type="ECO:0000313" key="3">
    <source>
        <dbReference type="Proteomes" id="UP001595932"/>
    </source>
</evidence>
<dbReference type="SUPFAM" id="SSF53187">
    <property type="entry name" value="Zn-dependent exopeptidases"/>
    <property type="match status" value="1"/>
</dbReference>
<reference evidence="3" key="1">
    <citation type="journal article" date="2019" name="Int. J. Syst. Evol. Microbiol.">
        <title>The Global Catalogue of Microorganisms (GCM) 10K type strain sequencing project: providing services to taxonomists for standard genome sequencing and annotation.</title>
        <authorList>
            <consortium name="The Broad Institute Genomics Platform"/>
            <consortium name="The Broad Institute Genome Sequencing Center for Infectious Disease"/>
            <person name="Wu L."/>
            <person name="Ma J."/>
        </authorList>
    </citation>
    <scope>NUCLEOTIDE SEQUENCE [LARGE SCALE GENOMIC DNA]</scope>
    <source>
        <strain evidence="3">CGMCC 1.12151</strain>
    </source>
</reference>
<protein>
    <submittedName>
        <fullName evidence="2">M20 family metallopeptidase</fullName>
    </submittedName>
</protein>
<dbReference type="EMBL" id="JBHSGL010000005">
    <property type="protein sequence ID" value="MFC4712167.1"/>
    <property type="molecule type" value="Genomic_DNA"/>
</dbReference>
<dbReference type="InterPro" id="IPR002933">
    <property type="entry name" value="Peptidase_M20"/>
</dbReference>
<dbReference type="InterPro" id="IPR017439">
    <property type="entry name" value="Amidohydrolase"/>
</dbReference>
<dbReference type="SUPFAM" id="SSF55031">
    <property type="entry name" value="Bacterial exopeptidase dimerisation domain"/>
    <property type="match status" value="1"/>
</dbReference>
<keyword evidence="3" id="KW-1185">Reference proteome</keyword>
<accession>A0ABV9M8L3</accession>
<dbReference type="CDD" id="cd03886">
    <property type="entry name" value="M20_Acy1"/>
    <property type="match status" value="1"/>
</dbReference>